<dbReference type="RefSeq" id="WP_185930359.1">
    <property type="nucleotide sequence ID" value="NZ_CP108856.1"/>
</dbReference>
<protein>
    <submittedName>
        <fullName evidence="1">Uncharacterized protein</fullName>
    </submittedName>
</protein>
<dbReference type="AlphaFoldDB" id="A0ABD5JQI3"/>
<name>A0ABD5JQI3_9ACTN</name>
<dbReference type="Proteomes" id="UP001354649">
    <property type="component" value="Unassembled WGS sequence"/>
</dbReference>
<accession>A0ABD5JQI3</accession>
<proteinExistence type="predicted"/>
<gene>
    <name evidence="1" type="ORF">V2K49_44790</name>
</gene>
<evidence type="ECO:0000313" key="1">
    <source>
        <dbReference type="EMBL" id="MEE4590016.1"/>
    </source>
</evidence>
<dbReference type="EMBL" id="JAZBJQ010000061">
    <property type="protein sequence ID" value="MEE4590016.1"/>
    <property type="molecule type" value="Genomic_DNA"/>
</dbReference>
<organism evidence="1 2">
    <name type="scientific">Streptomyces antimycoticus</name>
    <dbReference type="NCBI Taxonomy" id="68175"/>
    <lineage>
        <taxon>Bacteria</taxon>
        <taxon>Bacillati</taxon>
        <taxon>Actinomycetota</taxon>
        <taxon>Actinomycetes</taxon>
        <taxon>Kitasatosporales</taxon>
        <taxon>Streptomycetaceae</taxon>
        <taxon>Streptomyces</taxon>
        <taxon>Streptomyces violaceusniger group</taxon>
    </lineage>
</organism>
<comment type="caution">
    <text evidence="1">The sequence shown here is derived from an EMBL/GenBank/DDBJ whole genome shotgun (WGS) entry which is preliminary data.</text>
</comment>
<dbReference type="GeneID" id="97427883"/>
<reference evidence="1 2" key="1">
    <citation type="submission" date="2023-11" db="EMBL/GenBank/DDBJ databases">
        <title>30 novel species of actinomycetes from the DSMZ collection.</title>
        <authorList>
            <person name="Nouioui I."/>
        </authorList>
    </citation>
    <scope>NUCLEOTIDE SEQUENCE [LARGE SCALE GENOMIC DNA]</scope>
    <source>
        <strain evidence="1 2">DSM 41602</strain>
    </source>
</reference>
<evidence type="ECO:0000313" key="2">
    <source>
        <dbReference type="Proteomes" id="UP001354649"/>
    </source>
</evidence>
<sequence>MDAIDDTAQEAWAVADLAENFGRFLKSHRAGFGELPSCNCWRITDR</sequence>